<comment type="caution">
    <text evidence="7">Lacks conserved residue(s) required for the propagation of feature annotation.</text>
</comment>
<dbReference type="Pfam" id="PF01208">
    <property type="entry name" value="URO-D"/>
    <property type="match status" value="1"/>
</dbReference>
<dbReference type="SUPFAM" id="SSF51726">
    <property type="entry name" value="UROD/MetE-like"/>
    <property type="match status" value="1"/>
</dbReference>
<dbReference type="NCBIfam" id="TIGR01464">
    <property type="entry name" value="hemE"/>
    <property type="match status" value="1"/>
</dbReference>
<dbReference type="EMBL" id="LGKP01000022">
    <property type="protein sequence ID" value="KPL86225.1"/>
    <property type="molecule type" value="Genomic_DNA"/>
</dbReference>
<evidence type="ECO:0000313" key="13">
    <source>
        <dbReference type="Proteomes" id="UP000050277"/>
    </source>
</evidence>
<dbReference type="PROSITE" id="PS00907">
    <property type="entry name" value="UROD_2"/>
    <property type="match status" value="1"/>
</dbReference>
<feature type="binding site" evidence="7">
    <location>
        <position position="333"/>
    </location>
    <ligand>
        <name>substrate</name>
    </ligand>
</feature>
<dbReference type="EC" id="4.1.1.37" evidence="3 7"/>
<dbReference type="UniPathway" id="UPA00251">
    <property type="reaction ID" value="UER00321"/>
</dbReference>
<comment type="catalytic activity">
    <reaction evidence="7 8">
        <text>uroporphyrinogen III + 4 H(+) = coproporphyrinogen III + 4 CO2</text>
        <dbReference type="Rhea" id="RHEA:19865"/>
        <dbReference type="ChEBI" id="CHEBI:15378"/>
        <dbReference type="ChEBI" id="CHEBI:16526"/>
        <dbReference type="ChEBI" id="CHEBI:57308"/>
        <dbReference type="ChEBI" id="CHEBI:57309"/>
        <dbReference type="EC" id="4.1.1.37"/>
    </reaction>
</comment>
<reference evidence="12 13" key="1">
    <citation type="submission" date="2015-07" db="EMBL/GenBank/DDBJ databases">
        <title>Whole genome sequence of Herpetosiphon geysericola DSM 7119.</title>
        <authorList>
            <person name="Hemp J."/>
            <person name="Ward L.M."/>
            <person name="Pace L.A."/>
            <person name="Fischer W.W."/>
        </authorList>
    </citation>
    <scope>NUCLEOTIDE SEQUENCE [LARGE SCALE GENOMIC DNA]</scope>
    <source>
        <strain evidence="12 13">DSM 7119</strain>
    </source>
</reference>
<dbReference type="PATRIC" id="fig|70996.4.peg.3206"/>
<comment type="caution">
    <text evidence="12">The sequence shown here is derived from an EMBL/GenBank/DDBJ whole genome shotgun (WGS) entry which is preliminary data.</text>
</comment>
<evidence type="ECO:0000256" key="5">
    <source>
        <dbReference type="ARBA" id="ARBA00023239"/>
    </source>
</evidence>
<keyword evidence="6 7" id="KW-0627">Porphyrin biosynthesis</keyword>
<comment type="subcellular location">
    <subcellularLocation>
        <location evidence="7">Cytoplasm</location>
    </subcellularLocation>
</comment>
<dbReference type="PANTHER" id="PTHR21091:SF169">
    <property type="entry name" value="UROPORPHYRINOGEN DECARBOXYLASE"/>
    <property type="match status" value="1"/>
</dbReference>
<protein>
    <recommendedName>
        <fullName evidence="3 7">Uroporphyrinogen decarboxylase</fullName>
        <shortName evidence="7">UPD</shortName>
        <shortName evidence="7">URO-D</shortName>
        <ecNumber evidence="3 7">4.1.1.37</ecNumber>
    </recommendedName>
</protein>
<comment type="subunit">
    <text evidence="7">Homodimer.</text>
</comment>
<feature type="domain" description="Uroporphyrinogen decarboxylase (URO-D)" evidence="10">
    <location>
        <begin position="33"/>
        <end position="42"/>
    </location>
</feature>
<dbReference type="GO" id="GO:0006782">
    <property type="term" value="P:protoporphyrinogen IX biosynthetic process"/>
    <property type="evidence" value="ECO:0007669"/>
    <property type="project" value="UniProtKB-UniRule"/>
</dbReference>
<dbReference type="Gene3D" id="3.20.20.210">
    <property type="match status" value="1"/>
</dbReference>
<dbReference type="AlphaFoldDB" id="A0A0P6XQH2"/>
<evidence type="ECO:0000256" key="1">
    <source>
        <dbReference type="ARBA" id="ARBA00004804"/>
    </source>
</evidence>
<evidence type="ECO:0000256" key="6">
    <source>
        <dbReference type="ARBA" id="ARBA00023244"/>
    </source>
</evidence>
<evidence type="ECO:0000256" key="8">
    <source>
        <dbReference type="RuleBase" id="RU000554"/>
    </source>
</evidence>
<feature type="binding site" evidence="7">
    <location>
        <position position="218"/>
    </location>
    <ligand>
        <name>substrate</name>
    </ligand>
</feature>
<dbReference type="STRING" id="70996.SE18_12940"/>
<feature type="binding site" evidence="7">
    <location>
        <position position="87"/>
    </location>
    <ligand>
        <name>substrate</name>
    </ligand>
</feature>
<keyword evidence="4 7" id="KW-0210">Decarboxylase</keyword>
<feature type="site" description="Transition state stabilizer" evidence="7">
    <location>
        <position position="87"/>
    </location>
</feature>
<feature type="binding site" evidence="7">
    <location>
        <begin position="38"/>
        <end position="42"/>
    </location>
    <ligand>
        <name>substrate</name>
    </ligand>
</feature>
<keyword evidence="7" id="KW-0963">Cytoplasm</keyword>
<comment type="function">
    <text evidence="7">Catalyzes the decarboxylation of four acetate groups of uroporphyrinogen-III to yield coproporphyrinogen-III.</text>
</comment>
<dbReference type="CDD" id="cd00717">
    <property type="entry name" value="URO-D"/>
    <property type="match status" value="1"/>
</dbReference>
<dbReference type="Proteomes" id="UP000050277">
    <property type="component" value="Unassembled WGS sequence"/>
</dbReference>
<gene>
    <name evidence="7" type="primary">hemE</name>
    <name evidence="12" type="ORF">SE18_12940</name>
</gene>
<keyword evidence="13" id="KW-1185">Reference proteome</keyword>
<name>A0A0P6XQH2_9CHLR</name>
<evidence type="ECO:0000259" key="10">
    <source>
        <dbReference type="PROSITE" id="PS00906"/>
    </source>
</evidence>
<evidence type="ECO:0000313" key="12">
    <source>
        <dbReference type="EMBL" id="KPL86225.1"/>
    </source>
</evidence>
<evidence type="ECO:0000256" key="3">
    <source>
        <dbReference type="ARBA" id="ARBA00012288"/>
    </source>
</evidence>
<comment type="similarity">
    <text evidence="2 7 9">Belongs to the uroporphyrinogen decarboxylase family.</text>
</comment>
<feature type="binding site" evidence="7">
    <location>
        <position position="163"/>
    </location>
    <ligand>
        <name>substrate</name>
    </ligand>
</feature>
<comment type="pathway">
    <text evidence="1 7 8">Porphyrin-containing compound metabolism; protoporphyrin-IX biosynthesis; coproporphyrinogen-III from 5-aminolevulinate: step 4/4.</text>
</comment>
<sequence length="356" mass="39716">MNATIHQPSKDRTQIMQDRFLRACRREAVDTTPVWFMRQAGRALPEYRAIREQYGFMDICYQPELCAEVTLQPVRRLGVDAAIMFADIMTPLIATGVGVDLVESIGPVVANPIRTMADVSRIRPIEPEVDVPYISKSIHLLKAELGQTPLIGFAGAPFTLAAYLVEGKGSKNFLNTKAMMYGSPNVWHALMERLADLTISYLRVKLAAGVDALQLFDSWVGCLSPHDYATFVQPYTARILKTLREETNIPLIHFGTNTTNLLPLMRNDGGSVLGADWRIPIDEAWQLIGDDKAIQGNLDPAVLLGPWEYVREQAADILRRIDGRPGHIFNLGHGIHPQTPVANLERLVAFIHEQRA</sequence>
<evidence type="ECO:0000256" key="2">
    <source>
        <dbReference type="ARBA" id="ARBA00009935"/>
    </source>
</evidence>
<dbReference type="InterPro" id="IPR006361">
    <property type="entry name" value="Uroporphyrinogen_deCO2ase_HemE"/>
</dbReference>
<evidence type="ECO:0000259" key="11">
    <source>
        <dbReference type="PROSITE" id="PS00907"/>
    </source>
</evidence>
<dbReference type="PANTHER" id="PTHR21091">
    <property type="entry name" value="METHYLTETRAHYDROFOLATE:HOMOCYSTEINE METHYLTRANSFERASE RELATED"/>
    <property type="match status" value="1"/>
</dbReference>
<proteinExistence type="inferred from homology"/>
<keyword evidence="5 7" id="KW-0456">Lyase</keyword>
<evidence type="ECO:0000256" key="4">
    <source>
        <dbReference type="ARBA" id="ARBA00022793"/>
    </source>
</evidence>
<feature type="domain" description="Uroporphyrinogen decarboxylase (URO-D)" evidence="11">
    <location>
        <begin position="151"/>
        <end position="167"/>
    </location>
</feature>
<dbReference type="InterPro" id="IPR038071">
    <property type="entry name" value="UROD/MetE-like_sf"/>
</dbReference>
<dbReference type="HAMAP" id="MF_00218">
    <property type="entry name" value="URO_D"/>
    <property type="match status" value="1"/>
</dbReference>
<evidence type="ECO:0000256" key="7">
    <source>
        <dbReference type="HAMAP-Rule" id="MF_00218"/>
    </source>
</evidence>
<dbReference type="PROSITE" id="PS00906">
    <property type="entry name" value="UROD_1"/>
    <property type="match status" value="1"/>
</dbReference>
<dbReference type="GO" id="GO:0005829">
    <property type="term" value="C:cytosol"/>
    <property type="evidence" value="ECO:0007669"/>
    <property type="project" value="TreeGrafter"/>
</dbReference>
<dbReference type="GO" id="GO:0004853">
    <property type="term" value="F:uroporphyrinogen decarboxylase activity"/>
    <property type="evidence" value="ECO:0007669"/>
    <property type="project" value="UniProtKB-UniRule"/>
</dbReference>
<dbReference type="InterPro" id="IPR000257">
    <property type="entry name" value="Uroporphyrinogen_deCOase"/>
</dbReference>
<organism evidence="12 13">
    <name type="scientific">Herpetosiphon geysericola</name>
    <dbReference type="NCBI Taxonomy" id="70996"/>
    <lineage>
        <taxon>Bacteria</taxon>
        <taxon>Bacillati</taxon>
        <taxon>Chloroflexota</taxon>
        <taxon>Chloroflexia</taxon>
        <taxon>Herpetosiphonales</taxon>
        <taxon>Herpetosiphonaceae</taxon>
        <taxon>Herpetosiphon</taxon>
    </lineage>
</organism>
<evidence type="ECO:0000256" key="9">
    <source>
        <dbReference type="RuleBase" id="RU004169"/>
    </source>
</evidence>
<accession>A0A0P6XQH2</accession>